<evidence type="ECO:0000313" key="2">
    <source>
        <dbReference type="EMBL" id="GAF97641.1"/>
    </source>
</evidence>
<reference evidence="2" key="1">
    <citation type="journal article" date="2014" name="Front. Microbiol.">
        <title>High frequency of phylogenetically diverse reductive dehalogenase-homologous genes in deep subseafloor sedimentary metagenomes.</title>
        <authorList>
            <person name="Kawai M."/>
            <person name="Futagami T."/>
            <person name="Toyoda A."/>
            <person name="Takaki Y."/>
            <person name="Nishi S."/>
            <person name="Hori S."/>
            <person name="Arai W."/>
            <person name="Tsubouchi T."/>
            <person name="Morono Y."/>
            <person name="Uchiyama I."/>
            <person name="Ito T."/>
            <person name="Fujiyama A."/>
            <person name="Inagaki F."/>
            <person name="Takami H."/>
        </authorList>
    </citation>
    <scope>NUCLEOTIDE SEQUENCE</scope>
    <source>
        <strain evidence="2">Expedition CK06-06</strain>
    </source>
</reference>
<dbReference type="AlphaFoldDB" id="X0UEB8"/>
<feature type="region of interest" description="Disordered" evidence="1">
    <location>
        <begin position="1"/>
        <end position="36"/>
    </location>
</feature>
<dbReference type="EMBL" id="BARS01017423">
    <property type="protein sequence ID" value="GAF97641.1"/>
    <property type="molecule type" value="Genomic_DNA"/>
</dbReference>
<feature type="compositionally biased region" description="Polar residues" evidence="1">
    <location>
        <begin position="1"/>
        <end position="10"/>
    </location>
</feature>
<accession>X0UEB8</accession>
<comment type="caution">
    <text evidence="2">The sequence shown here is derived from an EMBL/GenBank/DDBJ whole genome shotgun (WGS) entry which is preliminary data.</text>
</comment>
<sequence length="94" mass="9819">MSEGRQQIAGSQDVPLQQGPLADGYPLIVEDSGLNTNPRRYEKENGFYSAVVARAGGVATALYTIATAPARTAGQDTTIYTLEIENSTGAAVTA</sequence>
<gene>
    <name evidence="2" type="ORF">S01H1_28498</name>
</gene>
<organism evidence="2">
    <name type="scientific">marine sediment metagenome</name>
    <dbReference type="NCBI Taxonomy" id="412755"/>
    <lineage>
        <taxon>unclassified sequences</taxon>
        <taxon>metagenomes</taxon>
        <taxon>ecological metagenomes</taxon>
    </lineage>
</organism>
<name>X0UEB8_9ZZZZ</name>
<feature type="non-terminal residue" evidence="2">
    <location>
        <position position="94"/>
    </location>
</feature>
<evidence type="ECO:0000256" key="1">
    <source>
        <dbReference type="SAM" id="MobiDB-lite"/>
    </source>
</evidence>
<proteinExistence type="predicted"/>
<protein>
    <submittedName>
        <fullName evidence="2">Uncharacterized protein</fullName>
    </submittedName>
</protein>